<dbReference type="HOGENOM" id="CLU_087903_0_0_6"/>
<dbReference type="KEGG" id="svo:SVI_3612"/>
<dbReference type="Pfam" id="PF03929">
    <property type="entry name" value="PepSY_TM"/>
    <property type="match status" value="1"/>
</dbReference>
<gene>
    <name evidence="2" type="ordered locus">SVI_3612</name>
</gene>
<sequence length="287" mass="32305">MVLEAGQTIKTIRMTQKHHNTRTYSPHKIRSQGLGKKLAKQLRPWHRRLGIFCALFIMLMAITGVVINHSNHLSIDSAPVQQAWLLDYYGITPPSKLAIYQTQPLSLASSDNLVWVQHKQAVEADSEIKGMLALDNMLIAVDTGHLYILSQDGDLMEKQDASMGLPRDIQEIGYDGQIWLKAQDGYFMADDQLIEWTKAMPFSPIPWAVPLQTDTAQTEAAAISLLARSSHLTWERVLLDVHSGRFFGSLGPWFMDLVALSLIIMAISGIYLWQQGRPKKKNRISSN</sequence>
<dbReference type="PANTHER" id="PTHR40115">
    <property type="entry name" value="INNER MEMBRANE PROTEIN WITH PEPSY TM HELIX"/>
    <property type="match status" value="1"/>
</dbReference>
<dbReference type="AlphaFoldDB" id="D4ZC38"/>
<feature type="transmembrane region" description="Helical" evidence="1">
    <location>
        <begin position="253"/>
        <end position="273"/>
    </location>
</feature>
<dbReference type="InterPro" id="IPR032307">
    <property type="entry name" value="PepSY_TM-like_2"/>
</dbReference>
<dbReference type="EMBL" id="AP011177">
    <property type="protein sequence ID" value="BAJ03583.1"/>
    <property type="molecule type" value="Genomic_DNA"/>
</dbReference>
<protein>
    <submittedName>
        <fullName evidence="2">Uncharacterized iron-regulated membrane protein</fullName>
    </submittedName>
</protein>
<dbReference type="InterPro" id="IPR005625">
    <property type="entry name" value="PepSY-ass_TM"/>
</dbReference>
<keyword evidence="3" id="KW-1185">Reference proteome</keyword>
<dbReference type="Proteomes" id="UP000002350">
    <property type="component" value="Chromosome"/>
</dbReference>
<keyword evidence="1" id="KW-1133">Transmembrane helix</keyword>
<dbReference type="STRING" id="637905.SVI_3612"/>
<dbReference type="eggNOG" id="COG3295">
    <property type="taxonomic scope" value="Bacteria"/>
</dbReference>
<keyword evidence="1" id="KW-0472">Membrane</keyword>
<evidence type="ECO:0000256" key="1">
    <source>
        <dbReference type="SAM" id="Phobius"/>
    </source>
</evidence>
<organism evidence="2 3">
    <name type="scientific">Shewanella violacea (strain JCM 10179 / CIP 106290 / LMG 19151 / DSS12)</name>
    <dbReference type="NCBI Taxonomy" id="637905"/>
    <lineage>
        <taxon>Bacteria</taxon>
        <taxon>Pseudomonadati</taxon>
        <taxon>Pseudomonadota</taxon>
        <taxon>Gammaproteobacteria</taxon>
        <taxon>Alteromonadales</taxon>
        <taxon>Shewanellaceae</taxon>
        <taxon>Shewanella</taxon>
    </lineage>
</organism>
<reference evidence="3" key="1">
    <citation type="journal article" date="2010" name="Mol. Biosyst.">
        <title>Complete genome sequence and comparative analysis of Shewanella violacea, a psychrophilic and piezophilic bacterium from deep sea floor sediments.</title>
        <authorList>
            <person name="Aono E."/>
            <person name="Baba T."/>
            <person name="Ara T."/>
            <person name="Nishi T."/>
            <person name="Nakamichi T."/>
            <person name="Inamoto E."/>
            <person name="Toyonaga H."/>
            <person name="Hasegawa M."/>
            <person name="Takai Y."/>
            <person name="Okumura Y."/>
            <person name="Baba M."/>
            <person name="Tomita M."/>
            <person name="Kato C."/>
            <person name="Oshima T."/>
            <person name="Nakasone K."/>
            <person name="Mori H."/>
        </authorList>
    </citation>
    <scope>NUCLEOTIDE SEQUENCE [LARGE SCALE GENOMIC DNA]</scope>
    <source>
        <strain evidence="3">JCM 10179 / CIP 106290 / LMG 19151 / DSS12</strain>
    </source>
</reference>
<accession>D4ZC38</accession>
<proteinExistence type="predicted"/>
<keyword evidence="1" id="KW-0812">Transmembrane</keyword>
<evidence type="ECO:0000313" key="3">
    <source>
        <dbReference type="Proteomes" id="UP000002350"/>
    </source>
</evidence>
<name>D4ZC38_SHEVD</name>
<feature type="transmembrane region" description="Helical" evidence="1">
    <location>
        <begin position="49"/>
        <end position="67"/>
    </location>
</feature>
<dbReference type="PANTHER" id="PTHR40115:SF1">
    <property type="entry name" value="INNER MEMBRANE PROTEIN WITH PEPSY TM HELIX"/>
    <property type="match status" value="1"/>
</dbReference>
<evidence type="ECO:0000313" key="2">
    <source>
        <dbReference type="EMBL" id="BAJ03583.1"/>
    </source>
</evidence>